<reference evidence="1" key="1">
    <citation type="journal article" date="2015" name="Nature">
        <title>Complex archaea that bridge the gap between prokaryotes and eukaryotes.</title>
        <authorList>
            <person name="Spang A."/>
            <person name="Saw J.H."/>
            <person name="Jorgensen S.L."/>
            <person name="Zaremba-Niedzwiedzka K."/>
            <person name="Martijn J."/>
            <person name="Lind A.E."/>
            <person name="van Eijk R."/>
            <person name="Schleper C."/>
            <person name="Guy L."/>
            <person name="Ettema T.J."/>
        </authorList>
    </citation>
    <scope>NUCLEOTIDE SEQUENCE</scope>
</reference>
<accession>A0A0F9VGH2</accession>
<protein>
    <submittedName>
        <fullName evidence="1">Uncharacterized protein</fullName>
    </submittedName>
</protein>
<dbReference type="EMBL" id="LAZR01000049">
    <property type="protein sequence ID" value="KKN98927.1"/>
    <property type="molecule type" value="Genomic_DNA"/>
</dbReference>
<name>A0A0F9VGH2_9ZZZZ</name>
<evidence type="ECO:0000313" key="1">
    <source>
        <dbReference type="EMBL" id="KKN98927.1"/>
    </source>
</evidence>
<sequence>MITTDCERCCFLDRRGCAKKCVLKQVFALKNEQAFAPGYCRLCRSSKWAKKQNTTELSELQREVLEECGLKFDLLIFFDESLNSIEDLDHTLDPNWYFHYANKIIIVDVTGFGSHRENLALQYINKRQSTLTLSNLVCEDAGSIPNTPIVANSSSSHEPIQDGEKTIKRISKLITSPFFLAIPAGSTISPEKFRQFASMVRRVPSRVIHWSFPYKMGSTIFTPYNLTYGLFITKPYLHLTESDKSFTERLRDEEAETEIGLSWFSTDILL</sequence>
<gene>
    <name evidence="1" type="ORF">LCGC14_0141720</name>
</gene>
<organism evidence="1">
    <name type="scientific">marine sediment metagenome</name>
    <dbReference type="NCBI Taxonomy" id="412755"/>
    <lineage>
        <taxon>unclassified sequences</taxon>
        <taxon>metagenomes</taxon>
        <taxon>ecological metagenomes</taxon>
    </lineage>
</organism>
<comment type="caution">
    <text evidence="1">The sequence shown here is derived from an EMBL/GenBank/DDBJ whole genome shotgun (WGS) entry which is preliminary data.</text>
</comment>
<proteinExistence type="predicted"/>
<dbReference type="AlphaFoldDB" id="A0A0F9VGH2"/>